<comment type="caution">
    <text evidence="6">The sequence shown here is derived from an EMBL/GenBank/DDBJ whole genome shotgun (WGS) entry which is preliminary data.</text>
</comment>
<dbReference type="SUPFAM" id="SSF53822">
    <property type="entry name" value="Periplasmic binding protein-like I"/>
    <property type="match status" value="1"/>
</dbReference>
<dbReference type="InterPro" id="IPR028082">
    <property type="entry name" value="Peripla_BP_I"/>
</dbReference>
<accession>A0A644TPV5</accession>
<keyword evidence="4" id="KW-0804">Transcription</keyword>
<keyword evidence="3" id="KW-0238">DNA-binding</keyword>
<dbReference type="Gene3D" id="1.10.260.40">
    <property type="entry name" value="lambda repressor-like DNA-binding domains"/>
    <property type="match status" value="1"/>
</dbReference>
<proteinExistence type="predicted"/>
<organism evidence="6">
    <name type="scientific">bioreactor metagenome</name>
    <dbReference type="NCBI Taxonomy" id="1076179"/>
    <lineage>
        <taxon>unclassified sequences</taxon>
        <taxon>metagenomes</taxon>
        <taxon>ecological metagenomes</taxon>
    </lineage>
</organism>
<feature type="domain" description="HTH lacI-type" evidence="5">
    <location>
        <begin position="2"/>
        <end position="55"/>
    </location>
</feature>
<dbReference type="Pfam" id="PF13377">
    <property type="entry name" value="Peripla_BP_3"/>
    <property type="match status" value="1"/>
</dbReference>
<evidence type="ECO:0000256" key="3">
    <source>
        <dbReference type="ARBA" id="ARBA00023125"/>
    </source>
</evidence>
<dbReference type="InterPro" id="IPR046335">
    <property type="entry name" value="LacI/GalR-like_sensor"/>
</dbReference>
<dbReference type="PROSITE" id="PS50932">
    <property type="entry name" value="HTH_LACI_2"/>
    <property type="match status" value="1"/>
</dbReference>
<dbReference type="GO" id="GO:0003700">
    <property type="term" value="F:DNA-binding transcription factor activity"/>
    <property type="evidence" value="ECO:0007669"/>
    <property type="project" value="TreeGrafter"/>
</dbReference>
<protein>
    <submittedName>
        <fullName evidence="6">Ribose operon repressor</fullName>
    </submittedName>
</protein>
<gene>
    <name evidence="6" type="primary">rbsR_1</name>
    <name evidence="6" type="ORF">SDC9_13369</name>
</gene>
<dbReference type="InterPro" id="IPR000843">
    <property type="entry name" value="HTH_LacI"/>
</dbReference>
<evidence type="ECO:0000256" key="1">
    <source>
        <dbReference type="ARBA" id="ARBA00022491"/>
    </source>
</evidence>
<keyword evidence="1" id="KW-0678">Repressor</keyword>
<dbReference type="AlphaFoldDB" id="A0A644TPV5"/>
<evidence type="ECO:0000259" key="5">
    <source>
        <dbReference type="PROSITE" id="PS50932"/>
    </source>
</evidence>
<evidence type="ECO:0000256" key="4">
    <source>
        <dbReference type="ARBA" id="ARBA00023163"/>
    </source>
</evidence>
<dbReference type="Gene3D" id="3.40.50.2300">
    <property type="match status" value="2"/>
</dbReference>
<evidence type="ECO:0000313" key="6">
    <source>
        <dbReference type="EMBL" id="MPL67671.1"/>
    </source>
</evidence>
<dbReference type="PANTHER" id="PTHR30146">
    <property type="entry name" value="LACI-RELATED TRANSCRIPTIONAL REPRESSOR"/>
    <property type="match status" value="1"/>
</dbReference>
<dbReference type="CDD" id="cd01392">
    <property type="entry name" value="HTH_LacI"/>
    <property type="match status" value="1"/>
</dbReference>
<dbReference type="Pfam" id="PF00356">
    <property type="entry name" value="LacI"/>
    <property type="match status" value="1"/>
</dbReference>
<dbReference type="InterPro" id="IPR010982">
    <property type="entry name" value="Lambda_DNA-bd_dom_sf"/>
</dbReference>
<dbReference type="SMART" id="SM00354">
    <property type="entry name" value="HTH_LACI"/>
    <property type="match status" value="1"/>
</dbReference>
<evidence type="ECO:0000256" key="2">
    <source>
        <dbReference type="ARBA" id="ARBA00023015"/>
    </source>
</evidence>
<reference evidence="6" key="1">
    <citation type="submission" date="2019-08" db="EMBL/GenBank/DDBJ databases">
        <authorList>
            <person name="Kucharzyk K."/>
            <person name="Murdoch R.W."/>
            <person name="Higgins S."/>
            <person name="Loffler F."/>
        </authorList>
    </citation>
    <scope>NUCLEOTIDE SEQUENCE</scope>
</reference>
<dbReference type="EMBL" id="VSSQ01000038">
    <property type="protein sequence ID" value="MPL67671.1"/>
    <property type="molecule type" value="Genomic_DNA"/>
</dbReference>
<name>A0A644TPV5_9ZZZZ</name>
<dbReference type="GO" id="GO:0000976">
    <property type="term" value="F:transcription cis-regulatory region binding"/>
    <property type="evidence" value="ECO:0007669"/>
    <property type="project" value="TreeGrafter"/>
</dbReference>
<dbReference type="SUPFAM" id="SSF47413">
    <property type="entry name" value="lambda repressor-like DNA-binding domains"/>
    <property type="match status" value="1"/>
</dbReference>
<dbReference type="PANTHER" id="PTHR30146:SF95">
    <property type="entry name" value="RIBOSE OPERON REPRESSOR"/>
    <property type="match status" value="1"/>
</dbReference>
<dbReference type="CDD" id="cd06291">
    <property type="entry name" value="PBP1_Qymf-like"/>
    <property type="match status" value="1"/>
</dbReference>
<sequence length="326" mass="34959">MATIHDVAQRAGVSGATVSRFFNGGYVGAPTRAAIEKAVRELGYVPNSVARALSAKSSRVVGLVVPSITNPFFPELAYAVEEECAKRGFRLVLCNAGGSAEKEKAFIEALAAGFADGIITSTGNCGEAYDRIGIPVVSVDRELGSGAPHVTSDNYSGGRMAFRCLQRAGRKRLLFLGVPEESTSQRRRREGFLDEARRAGVEVDILVANDEAEYSTLCDQADRLSRYDGIFAWNDIAAVGAIRTLHQAGKKVPRDVAVIGFDDIHIARLFIPSISTIAQRISEMGRAATELLMRMISGENLVGVNYLLGVELMERETTAGKQGGGT</sequence>
<keyword evidence="2" id="KW-0805">Transcription regulation</keyword>